<dbReference type="OrthoDB" id="9799912at2"/>
<protein>
    <submittedName>
        <fullName evidence="1">mRNA interferase HigB</fullName>
    </submittedName>
</protein>
<evidence type="ECO:0000313" key="2">
    <source>
        <dbReference type="Proteomes" id="UP000193804"/>
    </source>
</evidence>
<reference evidence="2" key="1">
    <citation type="submission" date="2017-04" db="EMBL/GenBank/DDBJ databases">
        <authorList>
            <person name="Varghese N."/>
            <person name="Submissions S."/>
        </authorList>
    </citation>
    <scope>NUCLEOTIDE SEQUENCE [LARGE SCALE GENOMIC DNA]</scope>
    <source>
        <strain evidence="2">DSM 4125</strain>
    </source>
</reference>
<sequence>MKIITKRTLASAIEEHPEIKTSINLWIVKVKEANWDRPTDVKHDFSKARTIKNNRIVFNINKNDYRLIVKVNYPLKLVYIKFIDTHSAYDKIDPETVNNY</sequence>
<dbReference type="EMBL" id="FXAW01000001">
    <property type="protein sequence ID" value="SMG16746.1"/>
    <property type="molecule type" value="Genomic_DNA"/>
</dbReference>
<dbReference type="InterPro" id="IPR018669">
    <property type="entry name" value="Toxin_HigB"/>
</dbReference>
<organism evidence="1 2">
    <name type="scientific">Marivirga sericea</name>
    <dbReference type="NCBI Taxonomy" id="1028"/>
    <lineage>
        <taxon>Bacteria</taxon>
        <taxon>Pseudomonadati</taxon>
        <taxon>Bacteroidota</taxon>
        <taxon>Cytophagia</taxon>
        <taxon>Cytophagales</taxon>
        <taxon>Marivirgaceae</taxon>
        <taxon>Marivirga</taxon>
    </lineage>
</organism>
<dbReference type="GO" id="GO:0110001">
    <property type="term" value="C:toxin-antitoxin complex"/>
    <property type="evidence" value="ECO:0007669"/>
    <property type="project" value="InterPro"/>
</dbReference>
<dbReference type="Pfam" id="PF09907">
    <property type="entry name" value="HigB_toxin"/>
    <property type="match status" value="1"/>
</dbReference>
<dbReference type="GO" id="GO:0003723">
    <property type="term" value="F:RNA binding"/>
    <property type="evidence" value="ECO:0007669"/>
    <property type="project" value="InterPro"/>
</dbReference>
<accession>A0A1X7IP20</accession>
<dbReference type="AlphaFoldDB" id="A0A1X7IP20"/>
<keyword evidence="2" id="KW-1185">Reference proteome</keyword>
<name>A0A1X7IP20_9BACT</name>
<gene>
    <name evidence="1" type="ORF">SAMN05661096_00882</name>
</gene>
<dbReference type="STRING" id="1028.SAMN05661096_00882"/>
<evidence type="ECO:0000313" key="1">
    <source>
        <dbReference type="EMBL" id="SMG16746.1"/>
    </source>
</evidence>
<dbReference type="Proteomes" id="UP000193804">
    <property type="component" value="Unassembled WGS sequence"/>
</dbReference>
<dbReference type="GO" id="GO:0004519">
    <property type="term" value="F:endonuclease activity"/>
    <property type="evidence" value="ECO:0007669"/>
    <property type="project" value="InterPro"/>
</dbReference>
<proteinExistence type="predicted"/>
<dbReference type="RefSeq" id="WP_085515846.1">
    <property type="nucleotide sequence ID" value="NZ_FXAW01000001.1"/>
</dbReference>